<name>A0A8S5Q220_9CAUD</name>
<protein>
    <submittedName>
        <fullName evidence="1">Uncharacterized protein</fullName>
    </submittedName>
</protein>
<evidence type="ECO:0000313" key="1">
    <source>
        <dbReference type="EMBL" id="DAE13202.1"/>
    </source>
</evidence>
<organism evidence="1">
    <name type="scientific">Siphoviridae sp. ctLqe90</name>
    <dbReference type="NCBI Taxonomy" id="2825456"/>
    <lineage>
        <taxon>Viruses</taxon>
        <taxon>Duplodnaviria</taxon>
        <taxon>Heunggongvirae</taxon>
        <taxon>Uroviricota</taxon>
        <taxon>Caudoviricetes</taxon>
    </lineage>
</organism>
<accession>A0A8S5Q220</accession>
<sequence>MEQLHNVGFHDIQCRHYIVANKNQKVIILYLCNF</sequence>
<proteinExistence type="predicted"/>
<reference evidence="1" key="1">
    <citation type="journal article" date="2021" name="Proc. Natl. Acad. Sci. U.S.A.">
        <title>A Catalog of Tens of Thousands of Viruses from Human Metagenomes Reveals Hidden Associations with Chronic Diseases.</title>
        <authorList>
            <person name="Tisza M.J."/>
            <person name="Buck C.B."/>
        </authorList>
    </citation>
    <scope>NUCLEOTIDE SEQUENCE</scope>
    <source>
        <strain evidence="1">CtLqe90</strain>
    </source>
</reference>
<dbReference type="EMBL" id="BK015564">
    <property type="protein sequence ID" value="DAE13202.1"/>
    <property type="molecule type" value="Genomic_DNA"/>
</dbReference>